<dbReference type="SMART" id="SM00448">
    <property type="entry name" value="REC"/>
    <property type="match status" value="1"/>
</dbReference>
<gene>
    <name evidence="10" type="ORF">var043</name>
</gene>
<feature type="domain" description="OmpR/PhoB-type" evidence="9">
    <location>
        <begin position="134"/>
        <end position="234"/>
    </location>
</feature>
<dbReference type="PROSITE" id="PS51755">
    <property type="entry name" value="OMPR_PHOB"/>
    <property type="match status" value="1"/>
</dbReference>
<protein>
    <submittedName>
        <fullName evidence="10">Two component transcriptional regulator</fullName>
    </submittedName>
</protein>
<keyword evidence="2" id="KW-0902">Two-component regulatory system</keyword>
<dbReference type="EMBL" id="JN646852">
    <property type="protein sequence ID" value="AER23922.1"/>
    <property type="molecule type" value="Genomic_DNA"/>
</dbReference>
<feature type="modified residue" description="4-aspartylphosphate" evidence="6">
    <location>
        <position position="55"/>
    </location>
</feature>
<proteinExistence type="predicted"/>
<sequence>MQVIERILVVDDDADIRELLSDYLSSAGYKVETASSGAHMHRQIRQQAISLVVLDVMMPGEDGLQLCRDLHAQGGPPVILLTARGELLDRIIGLEMGADDYLPKPFDPRELLARIKVVLRRIHSFPPAREAEEAATIYFAGWQLDTRTHQLLSPGKVVVPLGSSDYRVLRLLAQNAHRTLSRDFLIEHVFGKERAPFDRAIDVCISRLRVSLQDDARKPTMIRTVRHAGYVMAVDVVEKR</sequence>
<reference evidence="10" key="1">
    <citation type="submission" date="2011-09" db="EMBL/GenBank/DDBJ databases">
        <title>A novel amdA gene encoded by the newly isolated Variovorax sp. HH01 strain defines a novel class of cofactor-less aryl malonic acid decarboxylase.</title>
        <authorList>
            <person name="Horn S."/>
            <person name="Maimanakos J."/>
            <person name="Streit W.R."/>
        </authorList>
    </citation>
    <scope>NUCLEOTIDE SEQUENCE</scope>
    <source>
        <strain evidence="10">HH01</strain>
    </source>
</reference>
<dbReference type="Gene3D" id="6.10.250.690">
    <property type="match status" value="1"/>
</dbReference>
<dbReference type="InterPro" id="IPR039420">
    <property type="entry name" value="WalR-like"/>
</dbReference>
<dbReference type="GO" id="GO:0032993">
    <property type="term" value="C:protein-DNA complex"/>
    <property type="evidence" value="ECO:0007669"/>
    <property type="project" value="TreeGrafter"/>
</dbReference>
<dbReference type="SUPFAM" id="SSF46894">
    <property type="entry name" value="C-terminal effector domain of the bipartite response regulators"/>
    <property type="match status" value="1"/>
</dbReference>
<evidence type="ECO:0000256" key="7">
    <source>
        <dbReference type="PROSITE-ProRule" id="PRU01091"/>
    </source>
</evidence>
<keyword evidence="5" id="KW-0804">Transcription</keyword>
<dbReference type="PROSITE" id="PS50110">
    <property type="entry name" value="RESPONSE_REGULATORY"/>
    <property type="match status" value="1"/>
</dbReference>
<evidence type="ECO:0000259" key="9">
    <source>
        <dbReference type="PROSITE" id="PS51755"/>
    </source>
</evidence>
<evidence type="ECO:0000256" key="3">
    <source>
        <dbReference type="ARBA" id="ARBA00023015"/>
    </source>
</evidence>
<dbReference type="Gene3D" id="3.40.50.2300">
    <property type="match status" value="1"/>
</dbReference>
<evidence type="ECO:0000313" key="10">
    <source>
        <dbReference type="EMBL" id="AER23922.1"/>
    </source>
</evidence>
<name>I3PCL5_9BURK</name>
<evidence type="ECO:0000259" key="8">
    <source>
        <dbReference type="PROSITE" id="PS50110"/>
    </source>
</evidence>
<dbReference type="AlphaFoldDB" id="I3PCL5"/>
<dbReference type="CDD" id="cd00383">
    <property type="entry name" value="trans_reg_C"/>
    <property type="match status" value="1"/>
</dbReference>
<dbReference type="GO" id="GO:0005829">
    <property type="term" value="C:cytosol"/>
    <property type="evidence" value="ECO:0007669"/>
    <property type="project" value="TreeGrafter"/>
</dbReference>
<dbReference type="GO" id="GO:0006355">
    <property type="term" value="P:regulation of DNA-templated transcription"/>
    <property type="evidence" value="ECO:0007669"/>
    <property type="project" value="InterPro"/>
</dbReference>
<dbReference type="Pfam" id="PF00486">
    <property type="entry name" value="Trans_reg_C"/>
    <property type="match status" value="1"/>
</dbReference>
<dbReference type="InterPro" id="IPR016032">
    <property type="entry name" value="Sig_transdc_resp-reg_C-effctor"/>
</dbReference>
<dbReference type="SMART" id="SM00862">
    <property type="entry name" value="Trans_reg_C"/>
    <property type="match status" value="1"/>
</dbReference>
<dbReference type="PANTHER" id="PTHR48111:SF4">
    <property type="entry name" value="DNA-BINDING DUAL TRANSCRIPTIONAL REGULATOR OMPR"/>
    <property type="match status" value="1"/>
</dbReference>
<dbReference type="Pfam" id="PF00072">
    <property type="entry name" value="Response_reg"/>
    <property type="match status" value="1"/>
</dbReference>
<dbReference type="SUPFAM" id="SSF52172">
    <property type="entry name" value="CheY-like"/>
    <property type="match status" value="1"/>
</dbReference>
<evidence type="ECO:0000256" key="1">
    <source>
        <dbReference type="ARBA" id="ARBA00022553"/>
    </source>
</evidence>
<keyword evidence="3" id="KW-0805">Transcription regulation</keyword>
<dbReference type="GO" id="GO:0000156">
    <property type="term" value="F:phosphorelay response regulator activity"/>
    <property type="evidence" value="ECO:0007669"/>
    <property type="project" value="TreeGrafter"/>
</dbReference>
<dbReference type="PANTHER" id="PTHR48111">
    <property type="entry name" value="REGULATOR OF RPOS"/>
    <property type="match status" value="1"/>
</dbReference>
<accession>I3PCL5</accession>
<dbReference type="InterPro" id="IPR001789">
    <property type="entry name" value="Sig_transdc_resp-reg_receiver"/>
</dbReference>
<feature type="domain" description="Response regulatory" evidence="8">
    <location>
        <begin position="6"/>
        <end position="119"/>
    </location>
</feature>
<evidence type="ECO:0000256" key="5">
    <source>
        <dbReference type="ARBA" id="ARBA00023163"/>
    </source>
</evidence>
<keyword evidence="4 7" id="KW-0238">DNA-binding</keyword>
<keyword evidence="1 6" id="KW-0597">Phosphoprotein</keyword>
<evidence type="ECO:0000256" key="4">
    <source>
        <dbReference type="ARBA" id="ARBA00023125"/>
    </source>
</evidence>
<dbReference type="GO" id="GO:0000976">
    <property type="term" value="F:transcription cis-regulatory region binding"/>
    <property type="evidence" value="ECO:0007669"/>
    <property type="project" value="TreeGrafter"/>
</dbReference>
<evidence type="ECO:0000256" key="6">
    <source>
        <dbReference type="PROSITE-ProRule" id="PRU00169"/>
    </source>
</evidence>
<dbReference type="FunFam" id="3.40.50.2300:FF:000001">
    <property type="entry name" value="DNA-binding response regulator PhoB"/>
    <property type="match status" value="1"/>
</dbReference>
<organism evidence="10">
    <name type="scientific">Variovorax sp. HH01</name>
    <dbReference type="NCBI Taxonomy" id="1084736"/>
    <lineage>
        <taxon>Bacteria</taxon>
        <taxon>Pseudomonadati</taxon>
        <taxon>Pseudomonadota</taxon>
        <taxon>Betaproteobacteria</taxon>
        <taxon>Burkholderiales</taxon>
        <taxon>Comamonadaceae</taxon>
        <taxon>Variovorax</taxon>
    </lineage>
</organism>
<dbReference type="InterPro" id="IPR036388">
    <property type="entry name" value="WH-like_DNA-bd_sf"/>
</dbReference>
<dbReference type="InterPro" id="IPR001867">
    <property type="entry name" value="OmpR/PhoB-type_DNA-bd"/>
</dbReference>
<evidence type="ECO:0000256" key="2">
    <source>
        <dbReference type="ARBA" id="ARBA00023012"/>
    </source>
</evidence>
<dbReference type="Gene3D" id="1.10.10.10">
    <property type="entry name" value="Winged helix-like DNA-binding domain superfamily/Winged helix DNA-binding domain"/>
    <property type="match status" value="1"/>
</dbReference>
<dbReference type="InterPro" id="IPR011006">
    <property type="entry name" value="CheY-like_superfamily"/>
</dbReference>
<feature type="DNA-binding region" description="OmpR/PhoB-type" evidence="7">
    <location>
        <begin position="134"/>
        <end position="234"/>
    </location>
</feature>